<evidence type="ECO:0000259" key="3">
    <source>
        <dbReference type="PROSITE" id="PS50157"/>
    </source>
</evidence>
<dbReference type="SUPFAM" id="SSF57667">
    <property type="entry name" value="beta-beta-alpha zinc fingers"/>
    <property type="match status" value="1"/>
</dbReference>
<dbReference type="Pfam" id="PF00096">
    <property type="entry name" value="zf-C2H2"/>
    <property type="match status" value="2"/>
</dbReference>
<dbReference type="EMBL" id="JAHLQT010014894">
    <property type="protein sequence ID" value="KAG7170086.1"/>
    <property type="molecule type" value="Genomic_DNA"/>
</dbReference>
<accession>A0A8J5K5X6</accession>
<organism evidence="4 5">
    <name type="scientific">Homarus americanus</name>
    <name type="common">American lobster</name>
    <dbReference type="NCBI Taxonomy" id="6706"/>
    <lineage>
        <taxon>Eukaryota</taxon>
        <taxon>Metazoa</taxon>
        <taxon>Ecdysozoa</taxon>
        <taxon>Arthropoda</taxon>
        <taxon>Crustacea</taxon>
        <taxon>Multicrustacea</taxon>
        <taxon>Malacostraca</taxon>
        <taxon>Eumalacostraca</taxon>
        <taxon>Eucarida</taxon>
        <taxon>Decapoda</taxon>
        <taxon>Pleocyemata</taxon>
        <taxon>Astacidea</taxon>
        <taxon>Nephropoidea</taxon>
        <taxon>Nephropidae</taxon>
        <taxon>Homarus</taxon>
    </lineage>
</organism>
<dbReference type="GO" id="GO:0008270">
    <property type="term" value="F:zinc ion binding"/>
    <property type="evidence" value="ECO:0007669"/>
    <property type="project" value="UniProtKB-KW"/>
</dbReference>
<keyword evidence="5" id="KW-1185">Reference proteome</keyword>
<dbReference type="Proteomes" id="UP000747542">
    <property type="component" value="Unassembled WGS sequence"/>
</dbReference>
<evidence type="ECO:0000256" key="2">
    <source>
        <dbReference type="SAM" id="MobiDB-lite"/>
    </source>
</evidence>
<dbReference type="InterPro" id="IPR036236">
    <property type="entry name" value="Znf_C2H2_sf"/>
</dbReference>
<dbReference type="PROSITE" id="PS00028">
    <property type="entry name" value="ZINC_FINGER_C2H2_1"/>
    <property type="match status" value="1"/>
</dbReference>
<sequence length="199" mass="21401">MGWWSQSSASVLQGSCSHLHRLRGRRSLLHTACVCPYCNKVISNKYNLKTHILDKHTVQTERFPCELCGRIYSTKHSLATHTSTVHRGDRAAHHHHARTVPATHPSPVALLPVPADNRQQQPMGVPQPLTVDPQMSGGGGPVPVPTMTSTGSQGPSLAEVAAQLPPAPLEGGPTHEQIQAMAQSLAQSLPSFQSFPGLE</sequence>
<evidence type="ECO:0000313" key="5">
    <source>
        <dbReference type="Proteomes" id="UP000747542"/>
    </source>
</evidence>
<keyword evidence="1" id="KW-0479">Metal-binding</keyword>
<name>A0A8J5K5X6_HOMAM</name>
<dbReference type="AlphaFoldDB" id="A0A8J5K5X6"/>
<keyword evidence="1" id="KW-0862">Zinc</keyword>
<protein>
    <submittedName>
        <fullName evidence="4">Abrupt-like 3</fullName>
    </submittedName>
</protein>
<proteinExistence type="predicted"/>
<feature type="region of interest" description="Disordered" evidence="2">
    <location>
        <begin position="84"/>
        <end position="155"/>
    </location>
</feature>
<comment type="caution">
    <text evidence="4">The sequence shown here is derived from an EMBL/GenBank/DDBJ whole genome shotgun (WGS) entry which is preliminary data.</text>
</comment>
<dbReference type="PROSITE" id="PS50157">
    <property type="entry name" value="ZINC_FINGER_C2H2_2"/>
    <property type="match status" value="1"/>
</dbReference>
<gene>
    <name evidence="4" type="primary">ab-L3</name>
    <name evidence="4" type="ORF">Hamer_G012316</name>
</gene>
<feature type="domain" description="C2H2-type" evidence="3">
    <location>
        <begin position="63"/>
        <end position="91"/>
    </location>
</feature>
<dbReference type="SMART" id="SM00355">
    <property type="entry name" value="ZnF_C2H2"/>
    <property type="match status" value="2"/>
</dbReference>
<reference evidence="4" key="1">
    <citation type="journal article" date="2021" name="Sci. Adv.">
        <title>The American lobster genome reveals insights on longevity, neural, and immune adaptations.</title>
        <authorList>
            <person name="Polinski J.M."/>
            <person name="Zimin A.V."/>
            <person name="Clark K.F."/>
            <person name="Kohn A.B."/>
            <person name="Sadowski N."/>
            <person name="Timp W."/>
            <person name="Ptitsyn A."/>
            <person name="Khanna P."/>
            <person name="Romanova D.Y."/>
            <person name="Williams P."/>
            <person name="Greenwood S.J."/>
            <person name="Moroz L.L."/>
            <person name="Walt D.R."/>
            <person name="Bodnar A.G."/>
        </authorList>
    </citation>
    <scope>NUCLEOTIDE SEQUENCE</scope>
    <source>
        <strain evidence="4">GMGI-L3</strain>
    </source>
</reference>
<keyword evidence="1" id="KW-0863">Zinc-finger</keyword>
<evidence type="ECO:0000313" key="4">
    <source>
        <dbReference type="EMBL" id="KAG7170086.1"/>
    </source>
</evidence>
<dbReference type="InterPro" id="IPR013087">
    <property type="entry name" value="Znf_C2H2_type"/>
</dbReference>
<dbReference type="Gene3D" id="3.30.160.60">
    <property type="entry name" value="Classic Zinc Finger"/>
    <property type="match status" value="1"/>
</dbReference>
<evidence type="ECO:0000256" key="1">
    <source>
        <dbReference type="PROSITE-ProRule" id="PRU00042"/>
    </source>
</evidence>